<organism evidence="11 12">
    <name type="scientific">Mesorhizobium marinum</name>
    <dbReference type="NCBI Taxonomy" id="3228790"/>
    <lineage>
        <taxon>Bacteria</taxon>
        <taxon>Pseudomonadati</taxon>
        <taxon>Pseudomonadota</taxon>
        <taxon>Alphaproteobacteria</taxon>
        <taxon>Hyphomicrobiales</taxon>
        <taxon>Phyllobacteriaceae</taxon>
        <taxon>Mesorhizobium</taxon>
    </lineage>
</organism>
<gene>
    <name evidence="11" type="ORF">ABUE31_01685</name>
</gene>
<keyword evidence="5" id="KW-0677">Repeat</keyword>
<dbReference type="GO" id="GO:0005524">
    <property type="term" value="F:ATP binding"/>
    <property type="evidence" value="ECO:0007669"/>
    <property type="project" value="UniProtKB-KW"/>
</dbReference>
<dbReference type="InterPro" id="IPR027417">
    <property type="entry name" value="P-loop_NTPase"/>
</dbReference>
<keyword evidence="4" id="KW-0762">Sugar transport</keyword>
<evidence type="ECO:0000256" key="1">
    <source>
        <dbReference type="ARBA" id="ARBA00005417"/>
    </source>
</evidence>
<dbReference type="Pfam" id="PF00005">
    <property type="entry name" value="ABC_tran"/>
    <property type="match status" value="2"/>
</dbReference>
<keyword evidence="3" id="KW-1003">Cell membrane</keyword>
<dbReference type="InterPro" id="IPR017871">
    <property type="entry name" value="ABC_transporter-like_CS"/>
</dbReference>
<dbReference type="PANTHER" id="PTHR43790">
    <property type="entry name" value="CARBOHYDRATE TRANSPORT ATP-BINDING PROTEIN MG119-RELATED"/>
    <property type="match status" value="1"/>
</dbReference>
<comment type="caution">
    <text evidence="11">The sequence shown here is derived from an EMBL/GenBank/DDBJ whole genome shotgun (WGS) entry which is preliminary data.</text>
</comment>
<evidence type="ECO:0000256" key="3">
    <source>
        <dbReference type="ARBA" id="ARBA00022475"/>
    </source>
</evidence>
<evidence type="ECO:0000256" key="7">
    <source>
        <dbReference type="ARBA" id="ARBA00022840"/>
    </source>
</evidence>
<keyword evidence="6" id="KW-0547">Nucleotide-binding</keyword>
<evidence type="ECO:0000256" key="6">
    <source>
        <dbReference type="ARBA" id="ARBA00022741"/>
    </source>
</evidence>
<evidence type="ECO:0000256" key="5">
    <source>
        <dbReference type="ARBA" id="ARBA00022737"/>
    </source>
</evidence>
<evidence type="ECO:0000256" key="8">
    <source>
        <dbReference type="ARBA" id="ARBA00022967"/>
    </source>
</evidence>
<dbReference type="RefSeq" id="WP_367721734.1">
    <property type="nucleotide sequence ID" value="NZ_JBFOCI010000001.1"/>
</dbReference>
<evidence type="ECO:0000256" key="4">
    <source>
        <dbReference type="ARBA" id="ARBA00022597"/>
    </source>
</evidence>
<evidence type="ECO:0000256" key="2">
    <source>
        <dbReference type="ARBA" id="ARBA00022448"/>
    </source>
</evidence>
<evidence type="ECO:0000256" key="9">
    <source>
        <dbReference type="ARBA" id="ARBA00023136"/>
    </source>
</evidence>
<dbReference type="PROSITE" id="PS50893">
    <property type="entry name" value="ABC_TRANSPORTER_2"/>
    <property type="match status" value="2"/>
</dbReference>
<feature type="domain" description="ABC transporter" evidence="10">
    <location>
        <begin position="251"/>
        <end position="498"/>
    </location>
</feature>
<dbReference type="CDD" id="cd03216">
    <property type="entry name" value="ABC_Carb_Monos_I"/>
    <property type="match status" value="1"/>
</dbReference>
<dbReference type="EMBL" id="JBFOCI010000001">
    <property type="protein sequence ID" value="MEW9804693.1"/>
    <property type="molecule type" value="Genomic_DNA"/>
</dbReference>
<feature type="domain" description="ABC transporter" evidence="10">
    <location>
        <begin position="5"/>
        <end position="241"/>
    </location>
</feature>
<comment type="similarity">
    <text evidence="1">Belongs to the ABC transporter superfamily.</text>
</comment>
<evidence type="ECO:0000313" key="11">
    <source>
        <dbReference type="EMBL" id="MEW9804693.1"/>
    </source>
</evidence>
<keyword evidence="9" id="KW-0472">Membrane</keyword>
<dbReference type="InterPro" id="IPR003439">
    <property type="entry name" value="ABC_transporter-like_ATP-bd"/>
</dbReference>
<dbReference type="Proteomes" id="UP001556196">
    <property type="component" value="Unassembled WGS sequence"/>
</dbReference>
<dbReference type="Gene3D" id="3.40.50.300">
    <property type="entry name" value="P-loop containing nucleotide triphosphate hydrolases"/>
    <property type="match status" value="2"/>
</dbReference>
<sequence>MTELVEMADISKSFGGSIAVDRVSFALQAGSVHALMGENGAGKSTLMKILAGVHQPDSGAILRDGRRIVFANPREALEAGISTVFQELSLLANLTIAENMFLGREPVTRLGRIDYARMNAETGKALRELGLDLDPETLVADLSIAERQFVEIAHGIEADAAVFILDEPTAALNAADVEVLNRHIRRLRDEGKAIVYISHRMEEIFQVCDTVTVLKDGRCIGTRPLAGMTPAGLIAMMVGRELQDLFPPRAVDTGDVVLDVRDFRVGPETRPFSMQLRGGEIVALAGLEGQGQQRFLRSLVGQFQPFSGEIMIKGERLSLPASPAAGIRRLKAAGVGFIPEDRKDEGLFLGLSVEHNIAIGLHARQNEWSVAKNHRQTVADAIRDLNIRAAAGAAATVGALSGGNQQKVLLGRYLATKPDILLVEEPTRGVDVGAKSEIYKLLRDFANAGGAALVLSRETLELIGLCDRIYVVHGDTVVSELPASTATEHDILDAALGA</sequence>
<keyword evidence="7 11" id="KW-0067">ATP-binding</keyword>
<protein>
    <submittedName>
        <fullName evidence="11">Sugar ABC transporter ATP-binding protein</fullName>
    </submittedName>
</protein>
<keyword evidence="12" id="KW-1185">Reference proteome</keyword>
<dbReference type="PANTHER" id="PTHR43790:SF3">
    <property type="entry name" value="D-ALLOSE IMPORT ATP-BINDING PROTEIN ALSA-RELATED"/>
    <property type="match status" value="1"/>
</dbReference>
<dbReference type="InterPro" id="IPR050107">
    <property type="entry name" value="ABC_carbohydrate_import_ATPase"/>
</dbReference>
<dbReference type="CDD" id="cd03215">
    <property type="entry name" value="ABC_Carb_Monos_II"/>
    <property type="match status" value="1"/>
</dbReference>
<keyword evidence="2" id="KW-0813">Transport</keyword>
<accession>A0ABV3QVZ5</accession>
<keyword evidence="8" id="KW-1278">Translocase</keyword>
<proteinExistence type="inferred from homology"/>
<dbReference type="SUPFAM" id="SSF52540">
    <property type="entry name" value="P-loop containing nucleoside triphosphate hydrolases"/>
    <property type="match status" value="2"/>
</dbReference>
<dbReference type="SMART" id="SM00382">
    <property type="entry name" value="AAA"/>
    <property type="match status" value="2"/>
</dbReference>
<name>A0ABV3QVZ5_9HYPH</name>
<dbReference type="PROSITE" id="PS00211">
    <property type="entry name" value="ABC_TRANSPORTER_1"/>
    <property type="match status" value="1"/>
</dbReference>
<dbReference type="InterPro" id="IPR003593">
    <property type="entry name" value="AAA+_ATPase"/>
</dbReference>
<evidence type="ECO:0000259" key="10">
    <source>
        <dbReference type="PROSITE" id="PS50893"/>
    </source>
</evidence>
<reference evidence="11 12" key="1">
    <citation type="submission" date="2024-06" db="EMBL/GenBank/DDBJ databases">
        <authorList>
            <person name="Tuo L."/>
        </authorList>
    </citation>
    <scope>NUCLEOTIDE SEQUENCE [LARGE SCALE GENOMIC DNA]</scope>
    <source>
        <strain evidence="11 12">ZMM04-5</strain>
    </source>
</reference>
<evidence type="ECO:0000313" key="12">
    <source>
        <dbReference type="Proteomes" id="UP001556196"/>
    </source>
</evidence>